<comment type="caution">
    <text evidence="1">The sequence shown here is derived from an EMBL/GenBank/DDBJ whole genome shotgun (WGS) entry which is preliminary data.</text>
</comment>
<evidence type="ECO:0000313" key="1">
    <source>
        <dbReference type="EMBL" id="KAJ1608372.1"/>
    </source>
</evidence>
<organism evidence="1">
    <name type="scientific">Cryptosporidium canis</name>
    <dbReference type="NCBI Taxonomy" id="195482"/>
    <lineage>
        <taxon>Eukaryota</taxon>
        <taxon>Sar</taxon>
        <taxon>Alveolata</taxon>
        <taxon>Apicomplexa</taxon>
        <taxon>Conoidasida</taxon>
        <taxon>Coccidia</taxon>
        <taxon>Eucoccidiorida</taxon>
        <taxon>Eimeriorina</taxon>
        <taxon>Cryptosporidiidae</taxon>
        <taxon>Cryptosporidium</taxon>
    </lineage>
</organism>
<gene>
    <name evidence="1" type="ORF">OJ253_1960</name>
</gene>
<name>A0A9D5DGI5_9CRYT</name>
<dbReference type="EMBL" id="JAPCXC010000044">
    <property type="protein sequence ID" value="KAJ1608372.1"/>
    <property type="molecule type" value="Genomic_DNA"/>
</dbReference>
<proteinExistence type="predicted"/>
<reference evidence="1" key="1">
    <citation type="submission" date="2022-10" db="EMBL/GenBank/DDBJ databases">
        <title>Adaptive evolution leads to modifications in subtelomeric GC content in a zoonotic Cryptosporidium species.</title>
        <authorList>
            <person name="Li J."/>
            <person name="Feng Y."/>
            <person name="Xiao L."/>
        </authorList>
    </citation>
    <scope>NUCLEOTIDE SEQUENCE</scope>
    <source>
        <strain evidence="1">33844</strain>
    </source>
</reference>
<dbReference type="Proteomes" id="UP001067231">
    <property type="component" value="Unassembled WGS sequence"/>
</dbReference>
<accession>A0A9D5DGI5</accession>
<sequence length="1528" mass="174095">MDLDSLPKSLFKELVRNRKFVHLVSINALELTGNFLDFIWDIGVLGVRGSEDRLFSNNKHLISLFRRGLSLGIKLSQKYKICSTRIKWFEYEPEGIDIWVLKRGMSKFADLPFKDDSRIEQIVSSVGSDLQGLNLLASEKLDGENSQISYFDITGQWVIGSKNVTILCSNEKDLEKAFYSDRRYESVKVNAYYWFQILNEFKVCCKDDYEAEMEKIKGVLRDHTLLCELIGNHKRQHVINYSDENPQLYFFGIVSKADELGVCCNPLSLTHYLHPFFLKYTVKFARLPSQDDILDYLKNHQFQKYCFNFSPILSLSDSRVDFQNIHELNVYLSVLQTIVYTLGINTEGIVLYLIKSGKSVDLDVVLSVFKIKTIRFSNLRLIRESLKDQVVKNLELSSFNIHEKPKLGTSAEPGHPSKSTLGEIWASVYEQLVVLIQNNADNFFNKIRNSFKAIQKQISDSGNLFSQLYNSQMDREFILFKHLYLFSSIYLLSKVIHLAQKAKKIDHVQFKRYFFNSYSTFIANMETQVLNFHKIAGIHPIQSIPDEDSLSGPPTWAAPSTPSVPFGSVIEILVPPLSWSWEEIKNMLSHDFSLNPKTWIPVKDGIYFTGKSSNSEKTTSNCSKQQHQVFVSIRHVADSDLIRGTKQLGGSYKIYVPDFVSPLPNKVSEPVLFQTVNSKKMSGLLNNSYDQLKFVVDQLNSKIQELVSKEAGMTDFVKLTRSHQLVMKLEALSKTLPWEDSGTEEIFPSGYMINMRDFEHLMYAIFGSDDIPYVIDLFYKSKLDKRYGDLEEAKGSLAVGRASRGPKLESTFVLPCGIPGSGKSFLLKSLLQKMLNSLDEDSYYFSALTSGKHVTTFKMEDESVYSVIVPSVKTSSGNVMFDLILYVSRDGCAQSIMNGIKYSYNSLDLDLIAEECVDSTARPDDSPCSLSEESFQRLSKKSKSYMSFIMEYLIKKCTGLVQSSQDGGSKQTSSSPEWFRYLRGRYKGSRNLKLLVLFDVNHTPEQLIQLSEDFGGRFKLGESTLYRVILAFTDRFGCFASKDWKFIFSKIHVILSILRMIKRTSHSTLKGPSKKNVSILLHFLVLYSQHIRFISKEGRMIKSTLSKSLLRSMGYKKVIVHQNKDDEFLSCLDVRGRPILDSLLTQLSEIANSVDIRSSRDDIEVPDQFMADLGRFLELTGEVQMPLDNQSVDSFYSQLTSICAKAPFRDSSHSLRGLRHELGDRLRARQFDLNIHPRGELSEYLLAIKSEYSLVAVTFRNNESSLEMINRIWDDHGRSLSRLAGNMDHEERRHKDTCEVGLKRPKHITCCFFGSRSDQHGDVSWGLGPMLDSQIVSNMEIFFSLPYIGRSYSFQVSYLIYIHDWDLALLTVVSRSELLEIPSNECHYDILVSGKTLPSSTKWGAGGMSFKTRRSNMLDESSVLLSSLLPFRKDGHSHITLFSKKFKPLISNLAIHLFKEGLSDAQIGTQESGVITLDLVVDELPLRGILNDGITEEQSVLDPTKALRILAISLWDKRLVLRGDLEYL</sequence>
<dbReference type="OrthoDB" id="340359at2759"/>
<dbReference type="PANTHER" id="PTHR38566:SF1">
    <property type="entry name" value="CHROMOSOME UNDETERMINED SCAFFOLD_18, WHOLE GENOME SHOTGUN SEQUENCE"/>
    <property type="match status" value="1"/>
</dbReference>
<dbReference type="PANTHER" id="PTHR38566">
    <property type="entry name" value="RNA_LIG_T4_1 DOMAIN-CONTAINING PROTEIN"/>
    <property type="match status" value="1"/>
</dbReference>
<protein>
    <submittedName>
        <fullName evidence="1">Uncharacterized protein</fullName>
    </submittedName>
</protein>